<dbReference type="InterPro" id="IPR011042">
    <property type="entry name" value="6-blade_b-propeller_TolB-like"/>
</dbReference>
<comment type="caution">
    <text evidence="2">The sequence shown here is derived from an EMBL/GenBank/DDBJ whole genome shotgun (WGS) entry which is preliminary data.</text>
</comment>
<accession>A0A7W6EPW5</accession>
<dbReference type="EMBL" id="JACIBY010000003">
    <property type="protein sequence ID" value="MBB3837751.1"/>
    <property type="molecule type" value="Genomic_DNA"/>
</dbReference>
<name>A0A7W6EPW5_9BACT</name>
<sequence length="945" mass="106298">MQYRKLYFAALLSTMGTYSFAQDQFGGHITGQQWQVISSPSANIIFPKGIEPQAQRVANVVNFIDLNNRRSIGDKKGRINIVLQTQTVNPNGYVALAPFRSEFFCTPPASNLLLGSQNWLDVLSVHEYRHVLQTLNARRGITKLGSILQGQGLWAVMSALSIPNWYSEGDAVISETALSKNGRGRTSFFTLEQRSLANVGVNYSYQKNRNGSYRSLVPDHYRLGYLMLTQARQLKGNDITAKIHAEAARYKGIVYPFSRALKRNLGYNSTNLYKLAWKENKQAWQERLDATALIPTQAVTQKNKRTVTDYRYPRAWKNDILVARKSSYKQTDQLVQLENGKEKVLTTIGYNNDDFFSLNGNTVAWAELSRNPRRGYQDFTNIYLFDLQTQQKRQLTHKTRYFSPIASPDGRKIAAIYVSPMLKNEIHVLDAISGKLLETITSPDNYFFSRLAWTENGDALVSIAKHQSQLALAKINVNEKGITLLTPWTYHTIESPVISNDKVYFNASFSTIDNIYCTDLAGSKKISKVTSVPVAAFEPEISKDGKTLYFSEFTNMGYVISKQSLEANNSSEFVVKEPFELPIFKASNFPEEGGSIFEKLPTQEYGVKSYRGLFKGLKLHSWNIIPSPSNPSLSVQFDNFLNDVSLSFGGSANFNEAGSNSFNALLKIARFYPDFTFMTEYGQRSTAVLRNNQVVNQQFNELDLSAQVAIPLRWLKGNFSTSLMPYVTLTQRNLTNFTIDNVASKPDNSFLSSNVGLTFSTVRRRAYQNVGPRLGFALQLASISTLNRDDNSKTVASSAVYLPGIGKNHAIQVRGAFQKELLSNSYQFSDTFVYPRGYNAPANDQVTSLAVNYDLPLFYPDAGLFGITYFKRVRANLFYDYAMTERLIAKTKTTYRSAGAELIFDNTFLNILPLSIGLRNSFLLDKDPINPSQSFHFGIFVSTGL</sequence>
<dbReference type="PANTHER" id="PTHR36842:SF1">
    <property type="entry name" value="PROTEIN TOLB"/>
    <property type="match status" value="1"/>
</dbReference>
<protein>
    <submittedName>
        <fullName evidence="2">Uncharacterized protein</fullName>
    </submittedName>
</protein>
<gene>
    <name evidence="2" type="ORF">FHS57_001748</name>
</gene>
<feature type="chain" id="PRO_5030640412" evidence="1">
    <location>
        <begin position="22"/>
        <end position="945"/>
    </location>
</feature>
<evidence type="ECO:0000256" key="1">
    <source>
        <dbReference type="SAM" id="SignalP"/>
    </source>
</evidence>
<dbReference type="SUPFAM" id="SSF82171">
    <property type="entry name" value="DPP6 N-terminal domain-like"/>
    <property type="match status" value="1"/>
</dbReference>
<dbReference type="AlphaFoldDB" id="A0A7W6EPW5"/>
<proteinExistence type="predicted"/>
<feature type="signal peptide" evidence="1">
    <location>
        <begin position="1"/>
        <end position="21"/>
    </location>
</feature>
<reference evidence="2 3" key="1">
    <citation type="submission" date="2020-08" db="EMBL/GenBank/DDBJ databases">
        <title>Genomic Encyclopedia of Type Strains, Phase IV (KMG-IV): sequencing the most valuable type-strain genomes for metagenomic binning, comparative biology and taxonomic classification.</title>
        <authorList>
            <person name="Goeker M."/>
        </authorList>
    </citation>
    <scope>NUCLEOTIDE SEQUENCE [LARGE SCALE GENOMIC DNA]</scope>
    <source>
        <strain evidence="2 3">DSM 17976</strain>
    </source>
</reference>
<evidence type="ECO:0000313" key="2">
    <source>
        <dbReference type="EMBL" id="MBB3837751.1"/>
    </source>
</evidence>
<dbReference type="Proteomes" id="UP000541352">
    <property type="component" value="Unassembled WGS sequence"/>
</dbReference>
<keyword evidence="1" id="KW-0732">Signal</keyword>
<dbReference type="Gene3D" id="2.120.10.30">
    <property type="entry name" value="TolB, C-terminal domain"/>
    <property type="match status" value="2"/>
</dbReference>
<organism evidence="2 3">
    <name type="scientific">Runella defluvii</name>
    <dbReference type="NCBI Taxonomy" id="370973"/>
    <lineage>
        <taxon>Bacteria</taxon>
        <taxon>Pseudomonadati</taxon>
        <taxon>Bacteroidota</taxon>
        <taxon>Cytophagia</taxon>
        <taxon>Cytophagales</taxon>
        <taxon>Spirosomataceae</taxon>
        <taxon>Runella</taxon>
    </lineage>
</organism>
<keyword evidence="3" id="KW-1185">Reference proteome</keyword>
<dbReference type="PANTHER" id="PTHR36842">
    <property type="entry name" value="PROTEIN TOLB HOMOLOG"/>
    <property type="match status" value="1"/>
</dbReference>
<evidence type="ECO:0000313" key="3">
    <source>
        <dbReference type="Proteomes" id="UP000541352"/>
    </source>
</evidence>
<dbReference type="RefSeq" id="WP_183972542.1">
    <property type="nucleotide sequence ID" value="NZ_JACIBY010000003.1"/>
</dbReference>